<dbReference type="EMBL" id="JACVXD010000004">
    <property type="protein sequence ID" value="MBD0824257.1"/>
    <property type="molecule type" value="Genomic_DNA"/>
</dbReference>
<dbReference type="GO" id="GO:0000175">
    <property type="term" value="F:3'-5'-RNA exonuclease activity"/>
    <property type="evidence" value="ECO:0007669"/>
    <property type="project" value="TreeGrafter"/>
</dbReference>
<dbReference type="CDD" id="cd09083">
    <property type="entry name" value="EEP-1"/>
    <property type="match status" value="1"/>
</dbReference>
<feature type="domain" description="Endonuclease/exonuclease/phosphatase" evidence="1">
    <location>
        <begin position="1"/>
        <end position="243"/>
    </location>
</feature>
<organism evidence="2 3">
    <name type="scientific">Aestuariibaculum marinum</name>
    <dbReference type="NCBI Taxonomy" id="2683592"/>
    <lineage>
        <taxon>Bacteria</taxon>
        <taxon>Pseudomonadati</taxon>
        <taxon>Bacteroidota</taxon>
        <taxon>Flavobacteriia</taxon>
        <taxon>Flavobacteriales</taxon>
        <taxon>Flavobacteriaceae</taxon>
    </lineage>
</organism>
<evidence type="ECO:0000313" key="3">
    <source>
        <dbReference type="Proteomes" id="UP000621516"/>
    </source>
</evidence>
<evidence type="ECO:0000259" key="1">
    <source>
        <dbReference type="Pfam" id="PF03372"/>
    </source>
</evidence>
<dbReference type="Proteomes" id="UP000621516">
    <property type="component" value="Unassembled WGS sequence"/>
</dbReference>
<dbReference type="AlphaFoldDB" id="A0A8J6PWM5"/>
<keyword evidence="2" id="KW-0540">Nuclease</keyword>
<dbReference type="PANTHER" id="PTHR12121:SF36">
    <property type="entry name" value="ENDONUCLEASE_EXONUCLEASE_PHOSPHATASE DOMAIN-CONTAINING PROTEIN"/>
    <property type="match status" value="1"/>
</dbReference>
<gene>
    <name evidence="2" type="ORF">ICJ85_09500</name>
</gene>
<accession>A0A8J6PWM5</accession>
<keyword evidence="2" id="KW-0378">Hydrolase</keyword>
<dbReference type="InterPro" id="IPR005135">
    <property type="entry name" value="Endo/exonuclease/phosphatase"/>
</dbReference>
<name>A0A8J6PWM5_9FLAO</name>
<comment type="caution">
    <text evidence="2">The sequence shown here is derived from an EMBL/GenBank/DDBJ whole genome shotgun (WGS) entry which is preliminary data.</text>
</comment>
<evidence type="ECO:0000313" key="2">
    <source>
        <dbReference type="EMBL" id="MBD0824257.1"/>
    </source>
</evidence>
<dbReference type="SUPFAM" id="SSF56219">
    <property type="entry name" value="DNase I-like"/>
    <property type="match status" value="1"/>
</dbReference>
<dbReference type="Gene3D" id="3.60.10.10">
    <property type="entry name" value="Endonuclease/exonuclease/phosphatase"/>
    <property type="match status" value="1"/>
</dbReference>
<proteinExistence type="predicted"/>
<keyword evidence="3" id="KW-1185">Reference proteome</keyword>
<dbReference type="Pfam" id="PF03372">
    <property type="entry name" value="Exo_endo_phos"/>
    <property type="match status" value="1"/>
</dbReference>
<dbReference type="PANTHER" id="PTHR12121">
    <property type="entry name" value="CARBON CATABOLITE REPRESSOR PROTEIN 4"/>
    <property type="match status" value="1"/>
</dbReference>
<protein>
    <submittedName>
        <fullName evidence="2">Endonuclease/exonuclease/phosphatase family protein</fullName>
    </submittedName>
</protein>
<keyword evidence="2" id="KW-0255">Endonuclease</keyword>
<dbReference type="InterPro" id="IPR036691">
    <property type="entry name" value="Endo/exonu/phosph_ase_sf"/>
</dbReference>
<reference evidence="2 3" key="1">
    <citation type="journal article" date="2018" name="J. Microbiol.">
        <title>Aestuariibaculum marinum sp. nov., a marine bacterium isolated from seawater in South Korea.</title>
        <authorList>
            <person name="Choi J."/>
            <person name="Lee D."/>
            <person name="Jang J.H."/>
            <person name="Cha S."/>
            <person name="Seo T."/>
        </authorList>
    </citation>
    <scope>NUCLEOTIDE SEQUENCE [LARGE SCALE GENOMIC DNA]</scope>
    <source>
        <strain evidence="2 3">IP7</strain>
    </source>
</reference>
<sequence length="251" mass="28990">MSFNIRYDTANDKANWWEHRKTEVAKLIDYYHPDFLGIQEGLHHQVNFIKNNTTNYHYIGVGRDDGKTQGEYSALFYDSNKFQVLQQNTFWLSETPEQISVGWDASMERICTYGLFKNRYTGEIIYVFNTHFDHIGPKAQEESAKLILKTIEELSITKEKLVVMGDLNSIPDSAPIQTLKTKLDDGLETAESPFYGPLGTFNNFDPQATLENRIDYIFTKNATVLNYRHIDDQRTNGLCVSDHLPVFVELK</sequence>
<dbReference type="GO" id="GO:0004519">
    <property type="term" value="F:endonuclease activity"/>
    <property type="evidence" value="ECO:0007669"/>
    <property type="project" value="UniProtKB-KW"/>
</dbReference>
<dbReference type="InterPro" id="IPR050410">
    <property type="entry name" value="CCR4/nocturin_mRNA_transcr"/>
</dbReference>